<gene>
    <name evidence="2" type="ORF">QM481_18940</name>
</gene>
<evidence type="ECO:0000256" key="1">
    <source>
        <dbReference type="SAM" id="Phobius"/>
    </source>
</evidence>
<keyword evidence="1" id="KW-0812">Transmembrane</keyword>
<reference evidence="2 3" key="1">
    <citation type="submission" date="2023-05" db="EMBL/GenBank/DDBJ databases">
        <title>Novel species of genus Flectobacillus isolated from stream in China.</title>
        <authorList>
            <person name="Lu H."/>
        </authorList>
    </citation>
    <scope>NUCLEOTIDE SEQUENCE [LARGE SCALE GENOMIC DNA]</scope>
    <source>
        <strain evidence="2 3">LFS242W</strain>
    </source>
</reference>
<evidence type="ECO:0008006" key="4">
    <source>
        <dbReference type="Google" id="ProtNLM"/>
    </source>
</evidence>
<feature type="transmembrane region" description="Helical" evidence="1">
    <location>
        <begin position="20"/>
        <end position="38"/>
    </location>
</feature>
<protein>
    <recommendedName>
        <fullName evidence="4">SGNH hydrolase-type esterase domain-containing protein</fullName>
    </recommendedName>
</protein>
<keyword evidence="1" id="KW-1133">Transmembrane helix</keyword>
<evidence type="ECO:0000313" key="3">
    <source>
        <dbReference type="Proteomes" id="UP001225761"/>
    </source>
</evidence>
<accession>A0ABT6Z678</accession>
<dbReference type="RefSeq" id="WP_283382902.1">
    <property type="nucleotide sequence ID" value="NZ_JASHIE010000014.1"/>
</dbReference>
<sequence length="323" mass="36908">MKYLEYAYNLYPSILKIIKYLVGALVFLWLIVFTYLNFIPSSKNCYHAAILQKQKLLEETPSPRIIITGSSSASFGINSTILHNDFNLPVVNMALDSDLGSSFMLKQLEGHLQPNDIVLLVVDYQTSQKGNLLPQLITGDYLSEARDWRSSFTFSERLNGRLAYYWYISKSFFLSLWDMAHISKESSFSNIYTSQGFDTKGDLVSHLGQPPYIKNSLPALVVDSTLNQQIEEVNSFNRYATQKQAKLFWVIGSCSEGYFEQNQKAVQQYETVLNNTLFCPIIGNSLTGVMDDALYFDSQNHPNAEGRKIWTYRIVELLDSFDF</sequence>
<dbReference type="EMBL" id="JASHIE010000014">
    <property type="protein sequence ID" value="MDI9876623.1"/>
    <property type="molecule type" value="Genomic_DNA"/>
</dbReference>
<keyword evidence="1" id="KW-0472">Membrane</keyword>
<comment type="caution">
    <text evidence="2">The sequence shown here is derived from an EMBL/GenBank/DDBJ whole genome shotgun (WGS) entry which is preliminary data.</text>
</comment>
<evidence type="ECO:0000313" key="2">
    <source>
        <dbReference type="EMBL" id="MDI9876623.1"/>
    </source>
</evidence>
<organism evidence="2 3">
    <name type="scientific">Flectobacillus rivi</name>
    <dbReference type="NCBI Taxonomy" id="2984209"/>
    <lineage>
        <taxon>Bacteria</taxon>
        <taxon>Pseudomonadati</taxon>
        <taxon>Bacteroidota</taxon>
        <taxon>Cytophagia</taxon>
        <taxon>Cytophagales</taxon>
        <taxon>Flectobacillaceae</taxon>
        <taxon>Flectobacillus</taxon>
    </lineage>
</organism>
<dbReference type="Proteomes" id="UP001225761">
    <property type="component" value="Unassembled WGS sequence"/>
</dbReference>
<keyword evidence="3" id="KW-1185">Reference proteome</keyword>
<name>A0ABT6Z678_9BACT</name>
<proteinExistence type="predicted"/>